<proteinExistence type="predicted"/>
<feature type="compositionally biased region" description="Low complexity" evidence="1">
    <location>
        <begin position="119"/>
        <end position="143"/>
    </location>
</feature>
<name>A0A6A5ZSH0_9PLEO</name>
<dbReference type="PROSITE" id="PS51184">
    <property type="entry name" value="JMJC"/>
    <property type="match status" value="1"/>
</dbReference>
<feature type="region of interest" description="Disordered" evidence="1">
    <location>
        <begin position="44"/>
        <end position="143"/>
    </location>
</feature>
<evidence type="ECO:0000259" key="2">
    <source>
        <dbReference type="PROSITE" id="PS51184"/>
    </source>
</evidence>
<reference evidence="3" key="1">
    <citation type="journal article" date="2020" name="Stud. Mycol.">
        <title>101 Dothideomycetes genomes: a test case for predicting lifestyles and emergence of pathogens.</title>
        <authorList>
            <person name="Haridas S."/>
            <person name="Albert R."/>
            <person name="Binder M."/>
            <person name="Bloem J."/>
            <person name="Labutti K."/>
            <person name="Salamov A."/>
            <person name="Andreopoulos B."/>
            <person name="Baker S."/>
            <person name="Barry K."/>
            <person name="Bills G."/>
            <person name="Bluhm B."/>
            <person name="Cannon C."/>
            <person name="Castanera R."/>
            <person name="Culley D."/>
            <person name="Daum C."/>
            <person name="Ezra D."/>
            <person name="Gonzalez J."/>
            <person name="Henrissat B."/>
            <person name="Kuo A."/>
            <person name="Liang C."/>
            <person name="Lipzen A."/>
            <person name="Lutzoni F."/>
            <person name="Magnuson J."/>
            <person name="Mondo S."/>
            <person name="Nolan M."/>
            <person name="Ohm R."/>
            <person name="Pangilinan J."/>
            <person name="Park H.-J."/>
            <person name="Ramirez L."/>
            <person name="Alfaro M."/>
            <person name="Sun H."/>
            <person name="Tritt A."/>
            <person name="Yoshinaga Y."/>
            <person name="Zwiers L.-H."/>
            <person name="Turgeon B."/>
            <person name="Goodwin S."/>
            <person name="Spatafora J."/>
            <person name="Crous P."/>
            <person name="Grigoriev I."/>
        </authorList>
    </citation>
    <scope>NUCLEOTIDE SEQUENCE</scope>
    <source>
        <strain evidence="3">CBS 627.86</strain>
    </source>
</reference>
<gene>
    <name evidence="3" type="ORF">BDV96DRAFT_562796</name>
</gene>
<dbReference type="Gene3D" id="2.60.120.650">
    <property type="entry name" value="Cupin"/>
    <property type="match status" value="1"/>
</dbReference>
<accession>A0A6A5ZSH0</accession>
<organism evidence="3 4">
    <name type="scientific">Lophiotrema nucula</name>
    <dbReference type="NCBI Taxonomy" id="690887"/>
    <lineage>
        <taxon>Eukaryota</taxon>
        <taxon>Fungi</taxon>
        <taxon>Dikarya</taxon>
        <taxon>Ascomycota</taxon>
        <taxon>Pezizomycotina</taxon>
        <taxon>Dothideomycetes</taxon>
        <taxon>Pleosporomycetidae</taxon>
        <taxon>Pleosporales</taxon>
        <taxon>Lophiotremataceae</taxon>
        <taxon>Lophiotrema</taxon>
    </lineage>
</organism>
<feature type="compositionally biased region" description="Polar residues" evidence="1">
    <location>
        <begin position="52"/>
        <end position="62"/>
    </location>
</feature>
<dbReference type="Proteomes" id="UP000799770">
    <property type="component" value="Unassembled WGS sequence"/>
</dbReference>
<feature type="compositionally biased region" description="Polar residues" evidence="1">
    <location>
        <begin position="89"/>
        <end position="100"/>
    </location>
</feature>
<dbReference type="SUPFAM" id="SSF51197">
    <property type="entry name" value="Clavaminate synthase-like"/>
    <property type="match status" value="1"/>
</dbReference>
<keyword evidence="4" id="KW-1185">Reference proteome</keyword>
<dbReference type="EMBL" id="ML977311">
    <property type="protein sequence ID" value="KAF2122015.1"/>
    <property type="molecule type" value="Genomic_DNA"/>
</dbReference>
<dbReference type="InterPro" id="IPR003347">
    <property type="entry name" value="JmjC_dom"/>
</dbReference>
<sequence>MSSSTPADKAGIKLYPAKHHDLHDVTENLATVMTLSLGLEAPGTILDDSNHSPKTAVTNGDAFTTLDPETARPSKKRRRSNDLIAGSDHGSNTDRSNCSSEVDPALSDSPKPEPLLHESTPPTTTPSSSPDPDSGNSGCSSSMTGCSPLSNLNNGVPFKSGLVAAEAELIAKIRPEMARLYQEIEDHKAHRQPVLYDSFGRLRQSLDDDDLFAQFETDPHPASEDQAFPAGKFQSLLMSKEDLGAATSDGRSVHRRYTVIKIPGTAQDEPDLHREFDGFRRRVRFALSDSQFQYQNYEGQKIGRMNGSELFKILDGDTPTPKQTHDAPKNFLSLSGFTLHDSLEPSALRQLGFDLLKDLLMRIRSKFQKIDGSSDPAGKEQRKVYYLSDLEACLSFLLYGQRGSLSMWHMDILNGTWVRCVSGIKLWFVYTGPFDEEAKEAFAKWGTHWTPPKGTVKCYVLKPGDTLIMRPGYPIAHSVISLEDSLMTGGMMWPRSGIAPVLENLSYIMTHPRVTNEDIPRQLPNFLNELQLLMRENPSPRDYTFTDEDKKAVDNLKDLLYPKFSCAAKCVGGCKASCPCLAKSDDKNPGCSVWCHSSFALNPDDGCTKTLRCNCQGTCKKCACAKASRPCGDLCHKCTCGNKTKNMECTETCLRHPTNENCKNMKKVEQGEMGMKATPSESLGDI</sequence>
<evidence type="ECO:0000256" key="1">
    <source>
        <dbReference type="SAM" id="MobiDB-lite"/>
    </source>
</evidence>
<feature type="domain" description="JmjC" evidence="2">
    <location>
        <begin position="376"/>
        <end position="509"/>
    </location>
</feature>
<protein>
    <recommendedName>
        <fullName evidence="2">JmjC domain-containing protein</fullName>
    </recommendedName>
</protein>
<evidence type="ECO:0000313" key="4">
    <source>
        <dbReference type="Proteomes" id="UP000799770"/>
    </source>
</evidence>
<dbReference type="OrthoDB" id="4161428at2759"/>
<evidence type="ECO:0000313" key="3">
    <source>
        <dbReference type="EMBL" id="KAF2122015.1"/>
    </source>
</evidence>
<dbReference type="AlphaFoldDB" id="A0A6A5ZSH0"/>